<dbReference type="SMART" id="SM00856">
    <property type="entry name" value="PMEI"/>
    <property type="match status" value="1"/>
</dbReference>
<dbReference type="GO" id="GO:0004857">
    <property type="term" value="F:enzyme inhibitor activity"/>
    <property type="evidence" value="ECO:0007669"/>
    <property type="project" value="InterPro"/>
</dbReference>
<dbReference type="PANTHER" id="PTHR35357:SF8">
    <property type="entry name" value="OS01G0111000 PROTEIN"/>
    <property type="match status" value="1"/>
</dbReference>
<dbReference type="CDD" id="cd15795">
    <property type="entry name" value="PMEI-Pla_a_1_like"/>
    <property type="match status" value="1"/>
</dbReference>
<feature type="domain" description="Pectinesterase inhibitor" evidence="4">
    <location>
        <begin position="8"/>
        <end position="156"/>
    </location>
</feature>
<organism evidence="5 6">
    <name type="scientific">Rhodamnia argentea</name>
    <dbReference type="NCBI Taxonomy" id="178133"/>
    <lineage>
        <taxon>Eukaryota</taxon>
        <taxon>Viridiplantae</taxon>
        <taxon>Streptophyta</taxon>
        <taxon>Embryophyta</taxon>
        <taxon>Tracheophyta</taxon>
        <taxon>Spermatophyta</taxon>
        <taxon>Magnoliopsida</taxon>
        <taxon>eudicotyledons</taxon>
        <taxon>Gunneridae</taxon>
        <taxon>Pentapetalae</taxon>
        <taxon>rosids</taxon>
        <taxon>malvids</taxon>
        <taxon>Myrtales</taxon>
        <taxon>Myrtaceae</taxon>
        <taxon>Myrtoideae</taxon>
        <taxon>Myrteae</taxon>
        <taxon>Australasian group</taxon>
        <taxon>Rhodamnia</taxon>
    </lineage>
</organism>
<evidence type="ECO:0000313" key="5">
    <source>
        <dbReference type="Proteomes" id="UP000827889"/>
    </source>
</evidence>
<reference evidence="6" key="1">
    <citation type="submission" date="2025-08" db="UniProtKB">
        <authorList>
            <consortium name="RefSeq"/>
        </authorList>
    </citation>
    <scope>IDENTIFICATION</scope>
    <source>
        <tissue evidence="6">Leaf</tissue>
    </source>
</reference>
<protein>
    <submittedName>
        <fullName evidence="6">Invertase inhibitor</fullName>
    </submittedName>
</protein>
<name>A0A8B8N9V4_9MYRT</name>
<dbReference type="InterPro" id="IPR006501">
    <property type="entry name" value="Pectinesterase_inhib_dom"/>
</dbReference>
<comment type="similarity">
    <text evidence="3">Belongs to the PMEI family.</text>
</comment>
<dbReference type="Gene3D" id="1.20.140.40">
    <property type="entry name" value="Invertase/pectin methylesterase inhibitor family protein"/>
    <property type="match status" value="1"/>
</dbReference>
<sequence>MLNRLSPTSSRTIAEVCGLKPPNMNFDYCVKALGSDPRSQTADVRGLGLIAFNLLESSVTSTGSYVQQLLKQKWEPYVQKCLSDCSDLYSDSVESTKGAVGAYQALLYPGVQFSATTVSTDADKCEGQFKEKQGATLPLTKRNGDVTQQFYIELAILAIVRGS</sequence>
<evidence type="ECO:0000313" key="6">
    <source>
        <dbReference type="RefSeq" id="XP_030519221.1"/>
    </source>
</evidence>
<gene>
    <name evidence="6" type="primary">LOC115732677</name>
</gene>
<dbReference type="AlphaFoldDB" id="A0A8B8N9V4"/>
<keyword evidence="5" id="KW-1185">Reference proteome</keyword>
<dbReference type="RefSeq" id="XP_030519221.1">
    <property type="nucleotide sequence ID" value="XM_030663361.1"/>
</dbReference>
<dbReference type="Pfam" id="PF04043">
    <property type="entry name" value="PMEI"/>
    <property type="match status" value="1"/>
</dbReference>
<keyword evidence="1" id="KW-0732">Signal</keyword>
<evidence type="ECO:0000256" key="2">
    <source>
        <dbReference type="ARBA" id="ARBA00023157"/>
    </source>
</evidence>
<proteinExistence type="inferred from homology"/>
<dbReference type="GeneID" id="115732677"/>
<evidence type="ECO:0000259" key="4">
    <source>
        <dbReference type="SMART" id="SM00856"/>
    </source>
</evidence>
<keyword evidence="2" id="KW-1015">Disulfide bond</keyword>
<dbReference type="PANTHER" id="PTHR35357">
    <property type="entry name" value="OS02G0537100 PROTEIN"/>
    <property type="match status" value="1"/>
</dbReference>
<evidence type="ECO:0000256" key="1">
    <source>
        <dbReference type="ARBA" id="ARBA00022729"/>
    </source>
</evidence>
<dbReference type="InterPro" id="IPR035513">
    <property type="entry name" value="Invertase/methylesterase_inhib"/>
</dbReference>
<dbReference type="KEGG" id="rarg:115732677"/>
<dbReference type="Proteomes" id="UP000827889">
    <property type="component" value="Chromosome 9"/>
</dbReference>
<accession>A0A8B8N9V4</accession>
<dbReference type="InterPro" id="IPR034088">
    <property type="entry name" value="Pla_a_1-like"/>
</dbReference>
<dbReference type="SUPFAM" id="SSF101148">
    <property type="entry name" value="Plant invertase/pectin methylesterase inhibitor"/>
    <property type="match status" value="1"/>
</dbReference>
<dbReference type="OrthoDB" id="1915198at2759"/>
<evidence type="ECO:0000256" key="3">
    <source>
        <dbReference type="ARBA" id="ARBA00038471"/>
    </source>
</evidence>
<dbReference type="NCBIfam" id="TIGR01614">
    <property type="entry name" value="PME_inhib"/>
    <property type="match status" value="1"/>
</dbReference>